<evidence type="ECO:0000256" key="2">
    <source>
        <dbReference type="ARBA" id="ARBA00022801"/>
    </source>
</evidence>
<reference evidence="6" key="1">
    <citation type="journal article" date="2019" name="Int. J. Syst. Evol. Microbiol.">
        <title>The Global Catalogue of Microorganisms (GCM) 10K type strain sequencing project: providing services to taxonomists for standard genome sequencing and annotation.</title>
        <authorList>
            <consortium name="The Broad Institute Genomics Platform"/>
            <consortium name="The Broad Institute Genome Sequencing Center for Infectious Disease"/>
            <person name="Wu L."/>
            <person name="Ma J."/>
        </authorList>
    </citation>
    <scope>NUCLEOTIDE SEQUENCE [LARGE SCALE GENOMIC DNA]</scope>
    <source>
        <strain evidence="6">CCUG 49339</strain>
    </source>
</reference>
<evidence type="ECO:0000256" key="3">
    <source>
        <dbReference type="ARBA" id="ARBA00023295"/>
    </source>
</evidence>
<dbReference type="Gene3D" id="3.20.20.300">
    <property type="entry name" value="Glycoside hydrolase, family 3, N-terminal domain"/>
    <property type="match status" value="1"/>
</dbReference>
<accession>A0ABW4LJX5</accession>
<dbReference type="Pfam" id="PF00933">
    <property type="entry name" value="Glyco_hydro_3"/>
    <property type="match status" value="1"/>
</dbReference>
<dbReference type="PANTHER" id="PTHR30480:SF16">
    <property type="entry name" value="GLYCOSIDE HYDROLASE FAMILY 3 DOMAIN PROTEIN"/>
    <property type="match status" value="1"/>
</dbReference>
<evidence type="ECO:0000256" key="1">
    <source>
        <dbReference type="ARBA" id="ARBA00005336"/>
    </source>
</evidence>
<dbReference type="PRINTS" id="PR00133">
    <property type="entry name" value="GLHYDRLASE3"/>
</dbReference>
<dbReference type="EMBL" id="JBHUEM010000003">
    <property type="protein sequence ID" value="MFD1735439.1"/>
    <property type="molecule type" value="Genomic_DNA"/>
</dbReference>
<dbReference type="SUPFAM" id="SSF51445">
    <property type="entry name" value="(Trans)glycosidases"/>
    <property type="match status" value="1"/>
</dbReference>
<evidence type="ECO:0000259" key="4">
    <source>
        <dbReference type="Pfam" id="PF00933"/>
    </source>
</evidence>
<dbReference type="InterPro" id="IPR036881">
    <property type="entry name" value="Glyco_hydro_3_C_sf"/>
</dbReference>
<evidence type="ECO:0000313" key="5">
    <source>
        <dbReference type="EMBL" id="MFD1735439.1"/>
    </source>
</evidence>
<protein>
    <submittedName>
        <fullName evidence="5">Glycoside hydrolase family 3 N-terminal domain-containing protein</fullName>
    </submittedName>
</protein>
<evidence type="ECO:0000313" key="6">
    <source>
        <dbReference type="Proteomes" id="UP001597214"/>
    </source>
</evidence>
<dbReference type="InterPro" id="IPR001764">
    <property type="entry name" value="Glyco_hydro_3_N"/>
</dbReference>
<keyword evidence="3" id="KW-0326">Glycosidase</keyword>
<organism evidence="5 6">
    <name type="scientific">Bacillus salitolerans</name>
    <dbReference type="NCBI Taxonomy" id="1437434"/>
    <lineage>
        <taxon>Bacteria</taxon>
        <taxon>Bacillati</taxon>
        <taxon>Bacillota</taxon>
        <taxon>Bacilli</taxon>
        <taxon>Bacillales</taxon>
        <taxon>Bacillaceae</taxon>
        <taxon>Bacillus</taxon>
    </lineage>
</organism>
<comment type="caution">
    <text evidence="5">The sequence shown here is derived from an EMBL/GenBank/DDBJ whole genome shotgun (WGS) entry which is preliminary data.</text>
</comment>
<dbReference type="GO" id="GO:0016787">
    <property type="term" value="F:hydrolase activity"/>
    <property type="evidence" value="ECO:0007669"/>
    <property type="project" value="UniProtKB-KW"/>
</dbReference>
<keyword evidence="2 5" id="KW-0378">Hydrolase</keyword>
<proteinExistence type="inferred from homology"/>
<dbReference type="InterPro" id="IPR036962">
    <property type="entry name" value="Glyco_hydro_3_N_sf"/>
</dbReference>
<keyword evidence="6" id="KW-1185">Reference proteome</keyword>
<dbReference type="RefSeq" id="WP_377926538.1">
    <property type="nucleotide sequence ID" value="NZ_JBHUEM010000003.1"/>
</dbReference>
<gene>
    <name evidence="5" type="ORF">ACFSCX_02580</name>
</gene>
<name>A0ABW4LJX5_9BACI</name>
<dbReference type="Proteomes" id="UP001597214">
    <property type="component" value="Unassembled WGS sequence"/>
</dbReference>
<dbReference type="InterPro" id="IPR050226">
    <property type="entry name" value="NagZ_Beta-hexosaminidase"/>
</dbReference>
<dbReference type="PANTHER" id="PTHR30480">
    <property type="entry name" value="BETA-HEXOSAMINIDASE-RELATED"/>
    <property type="match status" value="1"/>
</dbReference>
<dbReference type="InterPro" id="IPR017853">
    <property type="entry name" value="GH"/>
</dbReference>
<sequence length="533" mass="59217">MDLKKKIGQMMVIGFEGKTMPNSVKELIHEYHIGSIILFGRNIGTPEEVLALTSELQLEAKKAGYLYPLLICTDQENGVVRRLGEGATMFPGAMALGATGIPEYAYDIGYASALELKALGINWNLAPVLDVNNNPDNPVIGVRSFGELPEAVSEFGRASMKGMQAAGVVTTLKHFPGHGDTNIDSHYNLPTISHGIERLHEVELRPFRDAIRDGADTVMTAHIYFPTIEYEYGVPATLSKRIITGLLREELGFDGVVTTDCMEMNAISQTIGVERGSVEAIKAGVDLIMVSHRFNWQVRTMNEIIKSVHNGEIAEEHIDQALARIMKLKEKYVHWDDLSITHQHNQLEIVGCKEHADLAYKVYQQAVTLVTDNGILPLPRSQRHRIFVVYPKKNTTMAVEDQRYSSFNLGSVIREFNQSTDSYQFNNELEAWEIDEIVNKALQYDSVIVGTLTALPGSSQIHLINKMREKGCSLIIIAMRSPYDLANMPKIDAYLSTYDFSYPALKTAAGAIFGEGTIRGKLPVTIEAKISEL</sequence>
<dbReference type="Gene3D" id="3.40.50.1700">
    <property type="entry name" value="Glycoside hydrolase family 3 C-terminal domain"/>
    <property type="match status" value="1"/>
</dbReference>
<feature type="domain" description="Glycoside hydrolase family 3 N-terminal" evidence="4">
    <location>
        <begin position="3"/>
        <end position="328"/>
    </location>
</feature>
<comment type="similarity">
    <text evidence="1">Belongs to the glycosyl hydrolase 3 family.</text>
</comment>